<reference evidence="1 2" key="1">
    <citation type="submission" date="2015-01" db="EMBL/GenBank/DDBJ databases">
        <title>Evolution of Trichinella species and genotypes.</title>
        <authorList>
            <person name="Korhonen P.K."/>
            <person name="Edoardo P."/>
            <person name="Giuseppe L.R."/>
            <person name="Gasser R.B."/>
        </authorList>
    </citation>
    <scope>NUCLEOTIDE SEQUENCE [LARGE SCALE GENOMIC DNA]</scope>
    <source>
        <strain evidence="1">ISS1029</strain>
    </source>
</reference>
<keyword evidence="2" id="KW-1185">Reference proteome</keyword>
<comment type="caution">
    <text evidence="1">The sequence shown here is derived from an EMBL/GenBank/DDBJ whole genome shotgun (WGS) entry which is preliminary data.</text>
</comment>
<protein>
    <submittedName>
        <fullName evidence="1">Uncharacterized protein</fullName>
    </submittedName>
</protein>
<dbReference type="EMBL" id="JYDP01003642">
    <property type="protein sequence ID" value="KRY95589.1"/>
    <property type="molecule type" value="Genomic_DNA"/>
</dbReference>
<name>A0A0V1GBU9_9BILA</name>
<dbReference type="Proteomes" id="UP000055024">
    <property type="component" value="Unassembled WGS sequence"/>
</dbReference>
<proteinExistence type="predicted"/>
<organism evidence="1 2">
    <name type="scientific">Trichinella zimbabwensis</name>
    <dbReference type="NCBI Taxonomy" id="268475"/>
    <lineage>
        <taxon>Eukaryota</taxon>
        <taxon>Metazoa</taxon>
        <taxon>Ecdysozoa</taxon>
        <taxon>Nematoda</taxon>
        <taxon>Enoplea</taxon>
        <taxon>Dorylaimia</taxon>
        <taxon>Trichinellida</taxon>
        <taxon>Trichinellidae</taxon>
        <taxon>Trichinella</taxon>
    </lineage>
</organism>
<gene>
    <name evidence="1" type="ORF">T11_4992</name>
</gene>
<accession>A0A0V1GBU9</accession>
<sequence>MKLNTSHPFMLKSKFSEIQVKHHTNSISPLELFAEIVKQNHLPFLTNTNSIAHEEK</sequence>
<dbReference type="AlphaFoldDB" id="A0A0V1GBU9"/>
<feature type="non-terminal residue" evidence="1">
    <location>
        <position position="56"/>
    </location>
</feature>
<evidence type="ECO:0000313" key="2">
    <source>
        <dbReference type="Proteomes" id="UP000055024"/>
    </source>
</evidence>
<evidence type="ECO:0000313" key="1">
    <source>
        <dbReference type="EMBL" id="KRY95589.1"/>
    </source>
</evidence>